<evidence type="ECO:0000313" key="2">
    <source>
        <dbReference type="Proteomes" id="UP001164250"/>
    </source>
</evidence>
<sequence>MTPHKEWFCEYEIYKGGNVLLGDDTGMKIIGRGKIRLRLHDG</sequence>
<gene>
    <name evidence="1" type="ORF">Patl1_23545</name>
</gene>
<organism evidence="1 2">
    <name type="scientific">Pistacia atlantica</name>
    <dbReference type="NCBI Taxonomy" id="434234"/>
    <lineage>
        <taxon>Eukaryota</taxon>
        <taxon>Viridiplantae</taxon>
        <taxon>Streptophyta</taxon>
        <taxon>Embryophyta</taxon>
        <taxon>Tracheophyta</taxon>
        <taxon>Spermatophyta</taxon>
        <taxon>Magnoliopsida</taxon>
        <taxon>eudicotyledons</taxon>
        <taxon>Gunneridae</taxon>
        <taxon>Pentapetalae</taxon>
        <taxon>rosids</taxon>
        <taxon>malvids</taxon>
        <taxon>Sapindales</taxon>
        <taxon>Anacardiaceae</taxon>
        <taxon>Pistacia</taxon>
    </lineage>
</organism>
<reference evidence="2" key="1">
    <citation type="journal article" date="2023" name="G3 (Bethesda)">
        <title>Genome assembly and association tests identify interacting loci associated with vigor, precocity, and sex in interspecific pistachio rootstocks.</title>
        <authorList>
            <person name="Palmer W."/>
            <person name="Jacygrad E."/>
            <person name="Sagayaradj S."/>
            <person name="Cavanaugh K."/>
            <person name="Han R."/>
            <person name="Bertier L."/>
            <person name="Beede B."/>
            <person name="Kafkas S."/>
            <person name="Golino D."/>
            <person name="Preece J."/>
            <person name="Michelmore R."/>
        </authorList>
    </citation>
    <scope>NUCLEOTIDE SEQUENCE [LARGE SCALE GENOMIC DNA]</scope>
</reference>
<proteinExistence type="predicted"/>
<dbReference type="Proteomes" id="UP001164250">
    <property type="component" value="Chromosome 13"/>
</dbReference>
<protein>
    <submittedName>
        <fullName evidence="1">Uncharacterized protein</fullName>
    </submittedName>
</protein>
<comment type="caution">
    <text evidence="1">The sequence shown here is derived from an EMBL/GenBank/DDBJ whole genome shotgun (WGS) entry which is preliminary data.</text>
</comment>
<dbReference type="EMBL" id="CM047909">
    <property type="protein sequence ID" value="KAJ0080455.1"/>
    <property type="molecule type" value="Genomic_DNA"/>
</dbReference>
<evidence type="ECO:0000313" key="1">
    <source>
        <dbReference type="EMBL" id="KAJ0080455.1"/>
    </source>
</evidence>
<name>A0ACC1A0J9_9ROSI</name>
<accession>A0ACC1A0J9</accession>
<keyword evidence="2" id="KW-1185">Reference proteome</keyword>